<evidence type="ECO:0000313" key="1">
    <source>
        <dbReference type="EMBL" id="KAH7958247.1"/>
    </source>
</evidence>
<gene>
    <name evidence="1" type="ORF">HPB49_000277</name>
</gene>
<evidence type="ECO:0000313" key="2">
    <source>
        <dbReference type="Proteomes" id="UP000821865"/>
    </source>
</evidence>
<proteinExistence type="predicted"/>
<comment type="caution">
    <text evidence="1">The sequence shown here is derived from an EMBL/GenBank/DDBJ whole genome shotgun (WGS) entry which is preliminary data.</text>
</comment>
<reference evidence="1" key="1">
    <citation type="submission" date="2020-05" db="EMBL/GenBank/DDBJ databases">
        <title>Large-scale comparative analyses of tick genomes elucidate their genetic diversity and vector capacities.</title>
        <authorList>
            <person name="Jia N."/>
            <person name="Wang J."/>
            <person name="Shi W."/>
            <person name="Du L."/>
            <person name="Sun Y."/>
            <person name="Zhan W."/>
            <person name="Jiang J."/>
            <person name="Wang Q."/>
            <person name="Zhang B."/>
            <person name="Ji P."/>
            <person name="Sakyi L.B."/>
            <person name="Cui X."/>
            <person name="Yuan T."/>
            <person name="Jiang B."/>
            <person name="Yang W."/>
            <person name="Lam T.T.-Y."/>
            <person name="Chang Q."/>
            <person name="Ding S."/>
            <person name="Wang X."/>
            <person name="Zhu J."/>
            <person name="Ruan X."/>
            <person name="Zhao L."/>
            <person name="Wei J."/>
            <person name="Que T."/>
            <person name="Du C."/>
            <person name="Cheng J."/>
            <person name="Dai P."/>
            <person name="Han X."/>
            <person name="Huang E."/>
            <person name="Gao Y."/>
            <person name="Liu J."/>
            <person name="Shao H."/>
            <person name="Ye R."/>
            <person name="Li L."/>
            <person name="Wei W."/>
            <person name="Wang X."/>
            <person name="Wang C."/>
            <person name="Yang T."/>
            <person name="Huo Q."/>
            <person name="Li W."/>
            <person name="Guo W."/>
            <person name="Chen H."/>
            <person name="Zhou L."/>
            <person name="Ni X."/>
            <person name="Tian J."/>
            <person name="Zhou Y."/>
            <person name="Sheng Y."/>
            <person name="Liu T."/>
            <person name="Pan Y."/>
            <person name="Xia L."/>
            <person name="Li J."/>
            <person name="Zhao F."/>
            <person name="Cao W."/>
        </authorList>
    </citation>
    <scope>NUCLEOTIDE SEQUENCE</scope>
    <source>
        <strain evidence="1">Dsil-2018</strain>
    </source>
</reference>
<dbReference type="EMBL" id="CM023472">
    <property type="protein sequence ID" value="KAH7958247.1"/>
    <property type="molecule type" value="Genomic_DNA"/>
</dbReference>
<dbReference type="Proteomes" id="UP000821865">
    <property type="component" value="Chromosome 3"/>
</dbReference>
<accession>A0ACB8D1B3</accession>
<protein>
    <submittedName>
        <fullName evidence="1">Uncharacterized protein</fullName>
    </submittedName>
</protein>
<sequence length="318" mass="35006">MPQRNRVEQVDMPLLVTAMEQACVASRASRMTGETSGNGHKMEIEKNSQDSAAVQTNMALDENSGKTLSQAGPWFQAIKAKKKQGAERGPHTRGEKPRKPSKPARRTEREEQPDCLKDEKMTKGLARASSSLFKEFCANVIIQTQWKRNLIFARTADEIYALKLGSINIELGAATYVIMPYIKPLLGTIRGVVHGITARTTGKRLAELLAANNCGILHAKMLGKSTSAVIPFEGPHVPFYVKVASSCRGCRPYRRSVQYCKARGEVGHRQDVCPKTYVPDTGIRYGRAEFPVAKSGQGARDAGNRRGRKGTSASFERK</sequence>
<organism evidence="1 2">
    <name type="scientific">Dermacentor silvarum</name>
    <name type="common">Tick</name>
    <dbReference type="NCBI Taxonomy" id="543639"/>
    <lineage>
        <taxon>Eukaryota</taxon>
        <taxon>Metazoa</taxon>
        <taxon>Ecdysozoa</taxon>
        <taxon>Arthropoda</taxon>
        <taxon>Chelicerata</taxon>
        <taxon>Arachnida</taxon>
        <taxon>Acari</taxon>
        <taxon>Parasitiformes</taxon>
        <taxon>Ixodida</taxon>
        <taxon>Ixodoidea</taxon>
        <taxon>Ixodidae</taxon>
        <taxon>Rhipicephalinae</taxon>
        <taxon>Dermacentor</taxon>
    </lineage>
</organism>
<keyword evidence="2" id="KW-1185">Reference proteome</keyword>
<name>A0ACB8D1B3_DERSI</name>